<dbReference type="Proteomes" id="UP000198287">
    <property type="component" value="Unassembled WGS sequence"/>
</dbReference>
<dbReference type="PANTHER" id="PTHR24413">
    <property type="entry name" value="SPECKLE-TYPE POZ PROTEIN"/>
    <property type="match status" value="1"/>
</dbReference>
<dbReference type="PROSITE" id="PS50097">
    <property type="entry name" value="BTB"/>
    <property type="match status" value="1"/>
</dbReference>
<feature type="domain" description="BTB" evidence="1">
    <location>
        <begin position="195"/>
        <end position="263"/>
    </location>
</feature>
<dbReference type="OrthoDB" id="10249567at2759"/>
<dbReference type="SMART" id="SM00225">
    <property type="entry name" value="BTB"/>
    <property type="match status" value="1"/>
</dbReference>
<organism evidence="2 3">
    <name type="scientific">Folsomia candida</name>
    <name type="common">Springtail</name>
    <dbReference type="NCBI Taxonomy" id="158441"/>
    <lineage>
        <taxon>Eukaryota</taxon>
        <taxon>Metazoa</taxon>
        <taxon>Ecdysozoa</taxon>
        <taxon>Arthropoda</taxon>
        <taxon>Hexapoda</taxon>
        <taxon>Collembola</taxon>
        <taxon>Entomobryomorpha</taxon>
        <taxon>Isotomoidea</taxon>
        <taxon>Isotomidae</taxon>
        <taxon>Proisotominae</taxon>
        <taxon>Folsomia</taxon>
    </lineage>
</organism>
<evidence type="ECO:0000259" key="1">
    <source>
        <dbReference type="PROSITE" id="PS50097"/>
    </source>
</evidence>
<comment type="caution">
    <text evidence="2">The sequence shown here is derived from an EMBL/GenBank/DDBJ whole genome shotgun (WGS) entry which is preliminary data.</text>
</comment>
<dbReference type="InterPro" id="IPR011333">
    <property type="entry name" value="SKP1/BTB/POZ_sf"/>
</dbReference>
<accession>A0A226D550</accession>
<proteinExistence type="predicted"/>
<dbReference type="CDD" id="cd18186">
    <property type="entry name" value="BTB_POZ_ZBTB_KLHL-like"/>
    <property type="match status" value="1"/>
</dbReference>
<dbReference type="SUPFAM" id="SSF54695">
    <property type="entry name" value="POZ domain"/>
    <property type="match status" value="1"/>
</dbReference>
<gene>
    <name evidence="2" type="ORF">Fcan01_25054</name>
</gene>
<dbReference type="Pfam" id="PF00651">
    <property type="entry name" value="BTB"/>
    <property type="match status" value="1"/>
</dbReference>
<dbReference type="EMBL" id="LNIX01000034">
    <property type="protein sequence ID" value="OXA40200.1"/>
    <property type="molecule type" value="Genomic_DNA"/>
</dbReference>
<name>A0A226D550_FOLCA</name>
<dbReference type="AlphaFoldDB" id="A0A226D550"/>
<dbReference type="Gene3D" id="3.30.710.10">
    <property type="entry name" value="Potassium Channel Kv1.1, Chain A"/>
    <property type="match status" value="1"/>
</dbReference>
<evidence type="ECO:0000313" key="3">
    <source>
        <dbReference type="Proteomes" id="UP000198287"/>
    </source>
</evidence>
<dbReference type="STRING" id="158441.A0A226D550"/>
<keyword evidence="3" id="KW-1185">Reference proteome</keyword>
<protein>
    <submittedName>
        <fullName evidence="2">Speckle-type POZ protein-like</fullName>
    </submittedName>
</protein>
<evidence type="ECO:0000313" key="2">
    <source>
        <dbReference type="EMBL" id="OXA40200.1"/>
    </source>
</evidence>
<dbReference type="InterPro" id="IPR000210">
    <property type="entry name" value="BTB/POZ_dom"/>
</dbReference>
<reference evidence="2 3" key="1">
    <citation type="submission" date="2015-12" db="EMBL/GenBank/DDBJ databases">
        <title>The genome of Folsomia candida.</title>
        <authorList>
            <person name="Faddeeva A."/>
            <person name="Derks M.F."/>
            <person name="Anvar Y."/>
            <person name="Smit S."/>
            <person name="Van Straalen N."/>
            <person name="Roelofs D."/>
        </authorList>
    </citation>
    <scope>NUCLEOTIDE SEQUENCE [LARGE SCALE GENOMIC DNA]</scope>
    <source>
        <strain evidence="2 3">VU population</strain>
        <tissue evidence="2">Whole body</tissue>
    </source>
</reference>
<sequence>MDKIEISELQIKDELCEEFNWNFKIPKRSRIQENINRVTRSGFIFSNLKYSWGFLSDMDHTLSFAIYPDQMSAILYLPIEPNKKLELRSSILELFSSTSPTPLRPVFSTSLNFTIDPVPIGDKLFHRYAAVWNAEAPWDDAVDSVRLKNGVVYYERGEVTLYANADLARKLLLRVGDDHLNFGGNDKMFLSRAASDVTFVCDGDVELPAHRFLLCSKSLMFNRMFKHDMKEAQEGKIIVEDISAPILTEFLRFLYCRRVDSLEGGQPDQLLIEELFKVAEKYDVPTLKDLCERRLVQDVGVENAAEMYCLGDMYNGDVLKEQALRIMIR</sequence>